<reference evidence="2" key="1">
    <citation type="submission" date="2015-04" db="UniProtKB">
        <authorList>
            <consortium name="EnsemblPlants"/>
        </authorList>
    </citation>
    <scope>IDENTIFICATION</scope>
</reference>
<evidence type="ECO:0000313" key="2">
    <source>
        <dbReference type="EnsemblPlants" id="OPUNC05G00350.1"/>
    </source>
</evidence>
<feature type="compositionally biased region" description="Basic and acidic residues" evidence="1">
    <location>
        <begin position="42"/>
        <end position="57"/>
    </location>
</feature>
<feature type="compositionally biased region" description="Low complexity" evidence="1">
    <location>
        <begin position="58"/>
        <end position="70"/>
    </location>
</feature>
<name>A0A0E0KXI8_ORYPU</name>
<keyword evidence="3" id="KW-1185">Reference proteome</keyword>
<proteinExistence type="predicted"/>
<accession>A0A0E0KXI8</accession>
<dbReference type="Proteomes" id="UP000026962">
    <property type="component" value="Chromosome 5"/>
</dbReference>
<feature type="region of interest" description="Disordered" evidence="1">
    <location>
        <begin position="42"/>
        <end position="70"/>
    </location>
</feature>
<dbReference type="Gramene" id="OPUNC05G00350.1">
    <property type="protein sequence ID" value="OPUNC05G00350.1"/>
    <property type="gene ID" value="OPUNC05G00350"/>
</dbReference>
<reference evidence="2" key="2">
    <citation type="submission" date="2018-05" db="EMBL/GenBank/DDBJ databases">
        <title>OpunRS2 (Oryza punctata Reference Sequence Version 2).</title>
        <authorList>
            <person name="Zhang J."/>
            <person name="Kudrna D."/>
            <person name="Lee S."/>
            <person name="Talag J."/>
            <person name="Welchert J."/>
            <person name="Wing R.A."/>
        </authorList>
    </citation>
    <scope>NUCLEOTIDE SEQUENCE [LARGE SCALE GENOMIC DNA]</scope>
</reference>
<dbReference type="EnsemblPlants" id="OPUNC05G00350.1">
    <property type="protein sequence ID" value="OPUNC05G00350.1"/>
    <property type="gene ID" value="OPUNC05G00350"/>
</dbReference>
<organism evidence="2">
    <name type="scientific">Oryza punctata</name>
    <name type="common">Red rice</name>
    <dbReference type="NCBI Taxonomy" id="4537"/>
    <lineage>
        <taxon>Eukaryota</taxon>
        <taxon>Viridiplantae</taxon>
        <taxon>Streptophyta</taxon>
        <taxon>Embryophyta</taxon>
        <taxon>Tracheophyta</taxon>
        <taxon>Spermatophyta</taxon>
        <taxon>Magnoliopsida</taxon>
        <taxon>Liliopsida</taxon>
        <taxon>Poales</taxon>
        <taxon>Poaceae</taxon>
        <taxon>BOP clade</taxon>
        <taxon>Oryzoideae</taxon>
        <taxon>Oryzeae</taxon>
        <taxon>Oryzinae</taxon>
        <taxon>Oryza</taxon>
    </lineage>
</organism>
<dbReference type="AlphaFoldDB" id="A0A0E0KXI8"/>
<evidence type="ECO:0000256" key="1">
    <source>
        <dbReference type="SAM" id="MobiDB-lite"/>
    </source>
</evidence>
<evidence type="ECO:0000313" key="3">
    <source>
        <dbReference type="Proteomes" id="UP000026962"/>
    </source>
</evidence>
<dbReference type="HOGENOM" id="CLU_2762210_0_0_1"/>
<sequence length="70" mass="7788">MYSAANANGAVISHPSIYDPQCQCFLKGKAKNEDMLRLERLLTANRKDPKGDTKSSRESQLLRLSSPAQH</sequence>
<protein>
    <submittedName>
        <fullName evidence="2">Uncharacterized protein</fullName>
    </submittedName>
</protein>